<dbReference type="InterPro" id="IPR045584">
    <property type="entry name" value="Pilin-like"/>
</dbReference>
<keyword evidence="1" id="KW-0472">Membrane</keyword>
<organism evidence="2 3">
    <name type="scientific">Candidatus Scatousia excrementigallinarum</name>
    <dbReference type="NCBI Taxonomy" id="2840935"/>
    <lineage>
        <taxon>Bacteria</taxon>
        <taxon>Candidatus Scatousia</taxon>
    </lineage>
</organism>
<reference evidence="2" key="2">
    <citation type="journal article" date="2021" name="PeerJ">
        <title>Extensive microbial diversity within the chicken gut microbiome revealed by metagenomics and culture.</title>
        <authorList>
            <person name="Gilroy R."/>
            <person name="Ravi A."/>
            <person name="Getino M."/>
            <person name="Pursley I."/>
            <person name="Horton D.L."/>
            <person name="Alikhan N.F."/>
            <person name="Baker D."/>
            <person name="Gharbi K."/>
            <person name="Hall N."/>
            <person name="Watson M."/>
            <person name="Adriaenssens E.M."/>
            <person name="Foster-Nyarko E."/>
            <person name="Jarju S."/>
            <person name="Secka A."/>
            <person name="Antonio M."/>
            <person name="Oren A."/>
            <person name="Chaudhuri R.R."/>
            <person name="La Ragione R."/>
            <person name="Hildebrand F."/>
            <person name="Pallen M.J."/>
        </authorList>
    </citation>
    <scope>NUCLEOTIDE SEQUENCE</scope>
    <source>
        <strain evidence="2">6276</strain>
    </source>
</reference>
<keyword evidence="1" id="KW-1133">Transmembrane helix</keyword>
<gene>
    <name evidence="2" type="ORF">IAC10_07225</name>
</gene>
<feature type="transmembrane region" description="Helical" evidence="1">
    <location>
        <begin position="49"/>
        <end position="68"/>
    </location>
</feature>
<dbReference type="Gene3D" id="3.30.700.10">
    <property type="entry name" value="Glycoprotein, Type 4 Pilin"/>
    <property type="match status" value="1"/>
</dbReference>
<dbReference type="NCBIfam" id="TIGR02532">
    <property type="entry name" value="IV_pilin_GFxxxE"/>
    <property type="match status" value="1"/>
</dbReference>
<dbReference type="InterPro" id="IPR012902">
    <property type="entry name" value="N_methyl_site"/>
</dbReference>
<sequence length="266" mass="30681">MRLNTTLERIFKKHFAQLFNKRTTFFRSFFIRNAFHIRNTTNGFTLAEVLITLGIIGMVAAMTLPTLVNKYQKRTYITGLQKFYTQISQVMLSIKQQTSCEDMSCMGFDGTLDTKWVENAKKLFKENYQILKFCYGSTTCEYEAFFVNGSSSGKIFTANEFAFKTSDGFIIKIMPWSENWSSLTVDVNGPKRPNTIGRDIHLFRINKNGEVHPYYGYKYAQTQDGSFNPNLYWKTNPNLCNPQSTTSNGSYGCTARIIEEGWEMNF</sequence>
<proteinExistence type="predicted"/>
<dbReference type="SUPFAM" id="SSF54523">
    <property type="entry name" value="Pili subunits"/>
    <property type="match status" value="1"/>
</dbReference>
<evidence type="ECO:0000313" key="3">
    <source>
        <dbReference type="Proteomes" id="UP000823928"/>
    </source>
</evidence>
<evidence type="ECO:0000313" key="2">
    <source>
        <dbReference type="EMBL" id="HIS36406.1"/>
    </source>
</evidence>
<dbReference type="Pfam" id="PF07963">
    <property type="entry name" value="N_methyl"/>
    <property type="match status" value="1"/>
</dbReference>
<dbReference type="AlphaFoldDB" id="A0A9D1EZ69"/>
<evidence type="ECO:0000256" key="1">
    <source>
        <dbReference type="SAM" id="Phobius"/>
    </source>
</evidence>
<comment type="caution">
    <text evidence="2">The sequence shown here is derived from an EMBL/GenBank/DDBJ whole genome shotgun (WGS) entry which is preliminary data.</text>
</comment>
<reference evidence="2" key="1">
    <citation type="submission" date="2020-10" db="EMBL/GenBank/DDBJ databases">
        <authorList>
            <person name="Gilroy R."/>
        </authorList>
    </citation>
    <scope>NUCLEOTIDE SEQUENCE</scope>
    <source>
        <strain evidence="2">6276</strain>
    </source>
</reference>
<dbReference type="EMBL" id="DVIU01000140">
    <property type="protein sequence ID" value="HIS36406.1"/>
    <property type="molecule type" value="Genomic_DNA"/>
</dbReference>
<dbReference type="Proteomes" id="UP000823928">
    <property type="component" value="Unassembled WGS sequence"/>
</dbReference>
<keyword evidence="1" id="KW-0812">Transmembrane</keyword>
<accession>A0A9D1EZ69</accession>
<name>A0A9D1EZ69_9BACT</name>
<protein>
    <submittedName>
        <fullName evidence="2">Prepilin-type N-terminal cleavage/methylation domain-containing protein</fullName>
    </submittedName>
</protein>